<dbReference type="EMBL" id="CM042060">
    <property type="protein sequence ID" value="KAI3678075.1"/>
    <property type="molecule type" value="Genomic_DNA"/>
</dbReference>
<protein>
    <submittedName>
        <fullName evidence="1">Uncharacterized protein</fullName>
    </submittedName>
</protein>
<keyword evidence="2" id="KW-1185">Reference proteome</keyword>
<name>A0ACB8Y3S7_ARCLA</name>
<gene>
    <name evidence="1" type="ORF">L6452_37354</name>
</gene>
<evidence type="ECO:0000313" key="2">
    <source>
        <dbReference type="Proteomes" id="UP001055879"/>
    </source>
</evidence>
<reference evidence="2" key="1">
    <citation type="journal article" date="2022" name="Mol. Ecol. Resour.">
        <title>The genomes of chicory, endive, great burdock and yacon provide insights into Asteraceae palaeo-polyploidization history and plant inulin production.</title>
        <authorList>
            <person name="Fan W."/>
            <person name="Wang S."/>
            <person name="Wang H."/>
            <person name="Wang A."/>
            <person name="Jiang F."/>
            <person name="Liu H."/>
            <person name="Zhao H."/>
            <person name="Xu D."/>
            <person name="Zhang Y."/>
        </authorList>
    </citation>
    <scope>NUCLEOTIDE SEQUENCE [LARGE SCALE GENOMIC DNA]</scope>
    <source>
        <strain evidence="2">cv. Niubang</strain>
    </source>
</reference>
<sequence>MKERKSVTNMQTDDRESTHKQSGHGKHAKGKEVEEEFEDEDEQVEPLKLNRKRRSQANSTPELEGMNNTNITRSRMSGNKRKDAENPKSEQTRTSRTSPLILKQTLYEMSDDQRKAVEEMGPGSFIGMTVDDIPSRLGYFVVNKLDTNTMELTLNHGTIIINEETVHQILKVPIGGIDLATVDPDSRSDVLATTWKKQLANGIREGGLQMAKLKQLLASRPRPIRHPQPEDIPSTSANPCDIDSVKKDIVMELNDKFALLMRTKVDAKTLIERPKEISPDETLFERYQDELATLINEEGMRGSSEKKETTVHTREECVGKTTQPKDGAQTPSIIEQSGGAQEKGGQPCHNVKEADFPIVPYVEEDVEPIRTIPGIPDIPMPSFNLGISQPIDSPNAFGKGKAQIIFADEHCFPYYV</sequence>
<dbReference type="Proteomes" id="UP001055879">
    <property type="component" value="Linkage Group LG14"/>
</dbReference>
<organism evidence="1 2">
    <name type="scientific">Arctium lappa</name>
    <name type="common">Greater burdock</name>
    <name type="synonym">Lappa major</name>
    <dbReference type="NCBI Taxonomy" id="4217"/>
    <lineage>
        <taxon>Eukaryota</taxon>
        <taxon>Viridiplantae</taxon>
        <taxon>Streptophyta</taxon>
        <taxon>Embryophyta</taxon>
        <taxon>Tracheophyta</taxon>
        <taxon>Spermatophyta</taxon>
        <taxon>Magnoliopsida</taxon>
        <taxon>eudicotyledons</taxon>
        <taxon>Gunneridae</taxon>
        <taxon>Pentapetalae</taxon>
        <taxon>asterids</taxon>
        <taxon>campanulids</taxon>
        <taxon>Asterales</taxon>
        <taxon>Asteraceae</taxon>
        <taxon>Carduoideae</taxon>
        <taxon>Cardueae</taxon>
        <taxon>Arctiinae</taxon>
        <taxon>Arctium</taxon>
    </lineage>
</organism>
<reference evidence="1 2" key="2">
    <citation type="journal article" date="2022" name="Mol. Ecol. Resour.">
        <title>The genomes of chicory, endive, great burdock and yacon provide insights into Asteraceae paleo-polyploidization history and plant inulin production.</title>
        <authorList>
            <person name="Fan W."/>
            <person name="Wang S."/>
            <person name="Wang H."/>
            <person name="Wang A."/>
            <person name="Jiang F."/>
            <person name="Liu H."/>
            <person name="Zhao H."/>
            <person name="Xu D."/>
            <person name="Zhang Y."/>
        </authorList>
    </citation>
    <scope>NUCLEOTIDE SEQUENCE [LARGE SCALE GENOMIC DNA]</scope>
    <source>
        <strain evidence="2">cv. Niubang</strain>
    </source>
</reference>
<comment type="caution">
    <text evidence="1">The sequence shown here is derived from an EMBL/GenBank/DDBJ whole genome shotgun (WGS) entry which is preliminary data.</text>
</comment>
<proteinExistence type="predicted"/>
<accession>A0ACB8Y3S7</accession>
<evidence type="ECO:0000313" key="1">
    <source>
        <dbReference type="EMBL" id="KAI3678075.1"/>
    </source>
</evidence>